<evidence type="ECO:0000313" key="10">
    <source>
        <dbReference type="Proteomes" id="UP000828251"/>
    </source>
</evidence>
<dbReference type="OrthoDB" id="991703at2759"/>
<evidence type="ECO:0000256" key="1">
    <source>
        <dbReference type="ARBA" id="ARBA00006270"/>
    </source>
</evidence>
<evidence type="ECO:0000256" key="7">
    <source>
        <dbReference type="ARBA" id="ARBA00023289"/>
    </source>
</evidence>
<evidence type="ECO:0000256" key="2">
    <source>
        <dbReference type="ARBA" id="ARBA00022481"/>
    </source>
</evidence>
<keyword evidence="5" id="KW-0342">GTP-binding</keyword>
<evidence type="ECO:0000256" key="3">
    <source>
        <dbReference type="ARBA" id="ARBA00022741"/>
    </source>
</evidence>
<comment type="caution">
    <text evidence="9">The sequence shown here is derived from an EMBL/GenBank/DDBJ whole genome shotgun (WGS) entry which is preliminary data.</text>
</comment>
<keyword evidence="2" id="KW-0488">Methylation</keyword>
<dbReference type="GO" id="GO:0005525">
    <property type="term" value="F:GTP binding"/>
    <property type="evidence" value="ECO:0007669"/>
    <property type="project" value="UniProtKB-KW"/>
</dbReference>
<comment type="subcellular location">
    <subcellularLocation>
        <location evidence="8">Endomembrane system</location>
        <topology evidence="8">Lipid-anchor</topology>
        <orientation evidence="8">Cytoplasmic side</orientation>
    </subcellularLocation>
</comment>
<name>A0A9D3VK22_9ROSI</name>
<accession>A0A9D3VK22</accession>
<gene>
    <name evidence="9" type="ORF">J1N35_023523</name>
</gene>
<keyword evidence="3" id="KW-0547">Nucleotide-binding</keyword>
<dbReference type="GO" id="GO:0012505">
    <property type="term" value="C:endomembrane system"/>
    <property type="evidence" value="ECO:0007669"/>
    <property type="project" value="UniProtKB-SubCell"/>
</dbReference>
<dbReference type="EMBL" id="JAIQCV010000007">
    <property type="protein sequence ID" value="KAH1083762.1"/>
    <property type="molecule type" value="Genomic_DNA"/>
</dbReference>
<comment type="similarity">
    <text evidence="1">Belongs to the small GTPase superfamily. Rab family.</text>
</comment>
<reference evidence="9 10" key="1">
    <citation type="journal article" date="2021" name="Plant Biotechnol. J.">
        <title>Multi-omics assisted identification of the key and species-specific regulatory components of drought-tolerant mechanisms in Gossypium stocksii.</title>
        <authorList>
            <person name="Yu D."/>
            <person name="Ke L."/>
            <person name="Zhang D."/>
            <person name="Wu Y."/>
            <person name="Sun Y."/>
            <person name="Mei J."/>
            <person name="Sun J."/>
            <person name="Sun Y."/>
        </authorList>
    </citation>
    <scope>NUCLEOTIDE SEQUENCE [LARGE SCALE GENOMIC DNA]</scope>
    <source>
        <strain evidence="10">cv. E1</strain>
        <tissue evidence="9">Leaf</tissue>
    </source>
</reference>
<evidence type="ECO:0000256" key="4">
    <source>
        <dbReference type="ARBA" id="ARBA00022927"/>
    </source>
</evidence>
<keyword evidence="4" id="KW-0653">Protein transport</keyword>
<dbReference type="InterPro" id="IPR027417">
    <property type="entry name" value="P-loop_NTPase"/>
</dbReference>
<keyword evidence="6" id="KW-0449">Lipoprotein</keyword>
<dbReference type="GO" id="GO:0005774">
    <property type="term" value="C:vacuolar membrane"/>
    <property type="evidence" value="ECO:0007669"/>
    <property type="project" value="TreeGrafter"/>
</dbReference>
<evidence type="ECO:0000313" key="9">
    <source>
        <dbReference type="EMBL" id="KAH1083762.1"/>
    </source>
</evidence>
<dbReference type="PANTHER" id="PTHR47981">
    <property type="entry name" value="RAB FAMILY"/>
    <property type="match status" value="1"/>
</dbReference>
<protein>
    <submittedName>
        <fullName evidence="9">Uncharacterized protein</fullName>
    </submittedName>
</protein>
<evidence type="ECO:0000256" key="6">
    <source>
        <dbReference type="ARBA" id="ARBA00023288"/>
    </source>
</evidence>
<dbReference type="PANTHER" id="PTHR47981:SF20">
    <property type="entry name" value="RAS-RELATED PROTEIN RAB-7A"/>
    <property type="match status" value="1"/>
</dbReference>
<dbReference type="Gene3D" id="3.40.50.300">
    <property type="entry name" value="P-loop containing nucleotide triphosphate hydrolases"/>
    <property type="match status" value="1"/>
</dbReference>
<dbReference type="AlphaFoldDB" id="A0A9D3VK22"/>
<evidence type="ECO:0000256" key="8">
    <source>
        <dbReference type="ARBA" id="ARBA00046278"/>
    </source>
</evidence>
<keyword evidence="10" id="KW-1185">Reference proteome</keyword>
<keyword evidence="7" id="KW-0636">Prenylation</keyword>
<dbReference type="GO" id="GO:0015031">
    <property type="term" value="P:protein transport"/>
    <property type="evidence" value="ECO:0007669"/>
    <property type="project" value="UniProtKB-KW"/>
</dbReference>
<keyword evidence="4" id="KW-0813">Transport</keyword>
<sequence>MKSLDNLNNRGEEFLIQAGHSDPENCPFVVLGNKNDVDGGNSRVVSEKKAPAWCASRHLPRKELTWKKLSNA</sequence>
<evidence type="ECO:0000256" key="5">
    <source>
        <dbReference type="ARBA" id="ARBA00023134"/>
    </source>
</evidence>
<organism evidence="9 10">
    <name type="scientific">Gossypium stocksii</name>
    <dbReference type="NCBI Taxonomy" id="47602"/>
    <lineage>
        <taxon>Eukaryota</taxon>
        <taxon>Viridiplantae</taxon>
        <taxon>Streptophyta</taxon>
        <taxon>Embryophyta</taxon>
        <taxon>Tracheophyta</taxon>
        <taxon>Spermatophyta</taxon>
        <taxon>Magnoliopsida</taxon>
        <taxon>eudicotyledons</taxon>
        <taxon>Gunneridae</taxon>
        <taxon>Pentapetalae</taxon>
        <taxon>rosids</taxon>
        <taxon>malvids</taxon>
        <taxon>Malvales</taxon>
        <taxon>Malvaceae</taxon>
        <taxon>Malvoideae</taxon>
        <taxon>Gossypium</taxon>
    </lineage>
</organism>
<dbReference type="Proteomes" id="UP000828251">
    <property type="component" value="Unassembled WGS sequence"/>
</dbReference>
<proteinExistence type="inferred from homology"/>